<feature type="compositionally biased region" description="Basic and acidic residues" evidence="1">
    <location>
        <begin position="57"/>
        <end position="66"/>
    </location>
</feature>
<dbReference type="Pfam" id="PF26036">
    <property type="entry name" value="Peptidase_inhib_put"/>
    <property type="match status" value="1"/>
</dbReference>
<dbReference type="RefSeq" id="WP_123745638.1">
    <property type="nucleotide sequence ID" value="NZ_RJKM01000001.1"/>
</dbReference>
<name>A0A3N1HCU8_9PSEU</name>
<keyword evidence="2" id="KW-0732">Signal</keyword>
<feature type="signal peptide" evidence="2">
    <location>
        <begin position="1"/>
        <end position="19"/>
    </location>
</feature>
<protein>
    <recommendedName>
        <fullName evidence="3">Putative peptidase inhibitor domain-containing protein</fullName>
    </recommendedName>
</protein>
<gene>
    <name evidence="4" type="ORF">EDD40_5731</name>
</gene>
<sequence length="138" mass="13941">MRKLVVTTALAGLVLAGCAQRPAETGSPGTRPPGSGSVGVTSSPVPPARLSPQGEDALERARRDGTRSVGLTVSTEPGRADEVAGAVDRLGGTVEATDATIGYVRVTVPVELAEQVVSVDGVSRVDVDEPLSNGDPTP</sequence>
<organism evidence="4 5">
    <name type="scientific">Saccharothrix texasensis</name>
    <dbReference type="NCBI Taxonomy" id="103734"/>
    <lineage>
        <taxon>Bacteria</taxon>
        <taxon>Bacillati</taxon>
        <taxon>Actinomycetota</taxon>
        <taxon>Actinomycetes</taxon>
        <taxon>Pseudonocardiales</taxon>
        <taxon>Pseudonocardiaceae</taxon>
        <taxon>Saccharothrix</taxon>
    </lineage>
</organism>
<evidence type="ECO:0000313" key="4">
    <source>
        <dbReference type="EMBL" id="ROP40323.1"/>
    </source>
</evidence>
<keyword evidence="5" id="KW-1185">Reference proteome</keyword>
<comment type="caution">
    <text evidence="4">The sequence shown here is derived from an EMBL/GenBank/DDBJ whole genome shotgun (WGS) entry which is preliminary data.</text>
</comment>
<feature type="compositionally biased region" description="Low complexity" evidence="1">
    <location>
        <begin position="25"/>
        <end position="43"/>
    </location>
</feature>
<feature type="domain" description="Putative peptidase inhibitor" evidence="3">
    <location>
        <begin position="58"/>
        <end position="131"/>
    </location>
</feature>
<feature type="chain" id="PRO_5039649872" description="Putative peptidase inhibitor domain-containing protein" evidence="2">
    <location>
        <begin position="20"/>
        <end position="138"/>
    </location>
</feature>
<evidence type="ECO:0000256" key="1">
    <source>
        <dbReference type="SAM" id="MobiDB-lite"/>
    </source>
</evidence>
<evidence type="ECO:0000256" key="2">
    <source>
        <dbReference type="SAM" id="SignalP"/>
    </source>
</evidence>
<evidence type="ECO:0000313" key="5">
    <source>
        <dbReference type="Proteomes" id="UP000268727"/>
    </source>
</evidence>
<dbReference type="PROSITE" id="PS51257">
    <property type="entry name" value="PROKAR_LIPOPROTEIN"/>
    <property type="match status" value="1"/>
</dbReference>
<evidence type="ECO:0000259" key="3">
    <source>
        <dbReference type="Pfam" id="PF26036"/>
    </source>
</evidence>
<dbReference type="Proteomes" id="UP000268727">
    <property type="component" value="Unassembled WGS sequence"/>
</dbReference>
<reference evidence="4 5" key="1">
    <citation type="submission" date="2018-11" db="EMBL/GenBank/DDBJ databases">
        <title>Sequencing the genomes of 1000 actinobacteria strains.</title>
        <authorList>
            <person name="Klenk H.-P."/>
        </authorList>
    </citation>
    <scope>NUCLEOTIDE SEQUENCE [LARGE SCALE GENOMIC DNA]</scope>
    <source>
        <strain evidence="4 5">DSM 44231</strain>
    </source>
</reference>
<dbReference type="OrthoDB" id="3697766at2"/>
<accession>A0A3N1HCU8</accession>
<dbReference type="AlphaFoldDB" id="A0A3N1HCU8"/>
<proteinExistence type="predicted"/>
<feature type="region of interest" description="Disordered" evidence="1">
    <location>
        <begin position="20"/>
        <end position="77"/>
    </location>
</feature>
<dbReference type="EMBL" id="RJKM01000001">
    <property type="protein sequence ID" value="ROP40323.1"/>
    <property type="molecule type" value="Genomic_DNA"/>
</dbReference>
<dbReference type="InterPro" id="IPR058957">
    <property type="entry name" value="Peptidase_inhib_put_dom"/>
</dbReference>